<evidence type="ECO:0000313" key="1">
    <source>
        <dbReference type="EMBL" id="CAF4626994.1"/>
    </source>
</evidence>
<evidence type="ECO:0000313" key="2">
    <source>
        <dbReference type="EMBL" id="CAF5159684.1"/>
    </source>
</evidence>
<dbReference type="AlphaFoldDB" id="A0A8S2ZGI2"/>
<dbReference type="Proteomes" id="UP000681967">
    <property type="component" value="Unassembled WGS sequence"/>
</dbReference>
<evidence type="ECO:0000313" key="3">
    <source>
        <dbReference type="Proteomes" id="UP000681967"/>
    </source>
</evidence>
<dbReference type="EMBL" id="CAJOBH010264588">
    <property type="protein sequence ID" value="CAF5159684.1"/>
    <property type="molecule type" value="Genomic_DNA"/>
</dbReference>
<reference evidence="1" key="1">
    <citation type="submission" date="2021-02" db="EMBL/GenBank/DDBJ databases">
        <authorList>
            <person name="Nowell W R."/>
        </authorList>
    </citation>
    <scope>NUCLEOTIDE SEQUENCE</scope>
</reference>
<name>A0A8S2ZGI2_9BILA</name>
<dbReference type="EMBL" id="CAJOBH010103849">
    <property type="protein sequence ID" value="CAF4626994.1"/>
    <property type="molecule type" value="Genomic_DNA"/>
</dbReference>
<feature type="non-terminal residue" evidence="1">
    <location>
        <position position="38"/>
    </location>
</feature>
<protein>
    <submittedName>
        <fullName evidence="1">Uncharacterized protein</fullName>
    </submittedName>
</protein>
<gene>
    <name evidence="1" type="ORF">BYL167_LOCUS41208</name>
    <name evidence="2" type="ORF">BYL167_LOCUS74214</name>
</gene>
<organism evidence="1 3">
    <name type="scientific">Rotaria magnacalcarata</name>
    <dbReference type="NCBI Taxonomy" id="392030"/>
    <lineage>
        <taxon>Eukaryota</taxon>
        <taxon>Metazoa</taxon>
        <taxon>Spiralia</taxon>
        <taxon>Gnathifera</taxon>
        <taxon>Rotifera</taxon>
        <taxon>Eurotatoria</taxon>
        <taxon>Bdelloidea</taxon>
        <taxon>Philodinida</taxon>
        <taxon>Philodinidae</taxon>
        <taxon>Rotaria</taxon>
    </lineage>
</organism>
<proteinExistence type="predicted"/>
<sequence>MAKPELVRHDAFYMKELNDMIDIKRDYDFWQARRYLAV</sequence>
<accession>A0A8S2ZGI2</accession>
<comment type="caution">
    <text evidence="1">The sequence shown here is derived from an EMBL/GenBank/DDBJ whole genome shotgun (WGS) entry which is preliminary data.</text>
</comment>